<dbReference type="InterPro" id="IPR014756">
    <property type="entry name" value="Ig_E-set"/>
</dbReference>
<dbReference type="Pfam" id="PF01833">
    <property type="entry name" value="TIG"/>
    <property type="match status" value="1"/>
</dbReference>
<gene>
    <name evidence="2" type="ORF">MEDL_38938</name>
</gene>
<evidence type="ECO:0000313" key="3">
    <source>
        <dbReference type="Proteomes" id="UP000683360"/>
    </source>
</evidence>
<dbReference type="SUPFAM" id="SSF81296">
    <property type="entry name" value="E set domains"/>
    <property type="match status" value="1"/>
</dbReference>
<dbReference type="InterPro" id="IPR013783">
    <property type="entry name" value="Ig-like_fold"/>
</dbReference>
<dbReference type="OrthoDB" id="10590805at2759"/>
<dbReference type="Gene3D" id="2.60.40.10">
    <property type="entry name" value="Immunoglobulins"/>
    <property type="match status" value="1"/>
</dbReference>
<dbReference type="Proteomes" id="UP000683360">
    <property type="component" value="Unassembled WGS sequence"/>
</dbReference>
<dbReference type="InterPro" id="IPR002909">
    <property type="entry name" value="IPT_dom"/>
</dbReference>
<reference evidence="2" key="1">
    <citation type="submission" date="2021-03" db="EMBL/GenBank/DDBJ databases">
        <authorList>
            <person name="Bekaert M."/>
        </authorList>
    </citation>
    <scope>NUCLEOTIDE SEQUENCE</scope>
</reference>
<dbReference type="EMBL" id="CAJPWZ010001861">
    <property type="protein sequence ID" value="CAG2225815.1"/>
    <property type="molecule type" value="Genomic_DNA"/>
</dbReference>
<evidence type="ECO:0000313" key="2">
    <source>
        <dbReference type="EMBL" id="CAG2225815.1"/>
    </source>
</evidence>
<organism evidence="2 3">
    <name type="scientific">Mytilus edulis</name>
    <name type="common">Blue mussel</name>
    <dbReference type="NCBI Taxonomy" id="6550"/>
    <lineage>
        <taxon>Eukaryota</taxon>
        <taxon>Metazoa</taxon>
        <taxon>Spiralia</taxon>
        <taxon>Lophotrochozoa</taxon>
        <taxon>Mollusca</taxon>
        <taxon>Bivalvia</taxon>
        <taxon>Autobranchia</taxon>
        <taxon>Pteriomorphia</taxon>
        <taxon>Mytilida</taxon>
        <taxon>Mytiloidea</taxon>
        <taxon>Mytilidae</taxon>
        <taxon>Mytilinae</taxon>
        <taxon>Mytilus</taxon>
    </lineage>
</organism>
<feature type="domain" description="IPT/TIG" evidence="1">
    <location>
        <begin position="112"/>
        <end position="153"/>
    </location>
</feature>
<proteinExistence type="predicted"/>
<sequence length="159" mass="17120">MQKHAADKGYDSIVKKPSDTVVEVLAYYFHSCISILTFCSACVNTSVCFWCLETVSCAENAAACTTANTLSETADQCPRITTTKVLIQTSDTTVNVLTENLQINVANLYKYVYPSAGPEFGGTLITITGSNIGNRGDNVSVTIDTICCTNVTVIYPSYV</sequence>
<protein>
    <recommendedName>
        <fullName evidence="1">IPT/TIG domain-containing protein</fullName>
    </recommendedName>
</protein>
<accession>A0A8S3T1Y0</accession>
<name>A0A8S3T1Y0_MYTED</name>
<keyword evidence="3" id="KW-1185">Reference proteome</keyword>
<dbReference type="AlphaFoldDB" id="A0A8S3T1Y0"/>
<evidence type="ECO:0000259" key="1">
    <source>
        <dbReference type="Pfam" id="PF01833"/>
    </source>
</evidence>
<comment type="caution">
    <text evidence="2">The sequence shown here is derived from an EMBL/GenBank/DDBJ whole genome shotgun (WGS) entry which is preliminary data.</text>
</comment>